<dbReference type="AlphaFoldDB" id="A0A0G1UXK7"/>
<sequence>MREYRNLKIASVIQAALGQVLIRDFDFEGVVVTVLTVEVSPDLLQAKIGLGVLPREKELEVVTALNGSHRRLEHLLLKQMRIRNSPNLVFEISA</sequence>
<gene>
    <name evidence="2" type="ORF">UY32_C0009G0008</name>
</gene>
<dbReference type="InterPro" id="IPR023799">
    <property type="entry name" value="RbfA_dom_sf"/>
</dbReference>
<keyword evidence="1" id="KW-0690">Ribosome biogenesis</keyword>
<evidence type="ECO:0000313" key="3">
    <source>
        <dbReference type="Proteomes" id="UP000034600"/>
    </source>
</evidence>
<reference evidence="2 3" key="1">
    <citation type="journal article" date="2015" name="Nature">
        <title>rRNA introns, odd ribosomes, and small enigmatic genomes across a large radiation of phyla.</title>
        <authorList>
            <person name="Brown C.T."/>
            <person name="Hug L.A."/>
            <person name="Thomas B.C."/>
            <person name="Sharon I."/>
            <person name="Castelle C.J."/>
            <person name="Singh A."/>
            <person name="Wilkins M.J."/>
            <person name="Williams K.H."/>
            <person name="Banfield J.F."/>
        </authorList>
    </citation>
    <scope>NUCLEOTIDE SEQUENCE [LARGE SCALE GENOMIC DNA]</scope>
</reference>
<dbReference type="SUPFAM" id="SSF89919">
    <property type="entry name" value="Ribosome-binding factor A, RbfA"/>
    <property type="match status" value="1"/>
</dbReference>
<accession>A0A0G1UXK7</accession>
<dbReference type="Gene3D" id="3.30.300.20">
    <property type="match status" value="1"/>
</dbReference>
<evidence type="ECO:0000256" key="1">
    <source>
        <dbReference type="ARBA" id="ARBA00022517"/>
    </source>
</evidence>
<proteinExistence type="predicted"/>
<dbReference type="GO" id="GO:0006364">
    <property type="term" value="P:rRNA processing"/>
    <property type="evidence" value="ECO:0007669"/>
    <property type="project" value="InterPro"/>
</dbReference>
<protein>
    <submittedName>
        <fullName evidence="2">Ribosome-binding factor A</fullName>
    </submittedName>
</protein>
<comment type="caution">
    <text evidence="2">The sequence shown here is derived from an EMBL/GenBank/DDBJ whole genome shotgun (WGS) entry which is preliminary data.</text>
</comment>
<dbReference type="Proteomes" id="UP000034600">
    <property type="component" value="Unassembled WGS sequence"/>
</dbReference>
<organism evidence="2 3">
    <name type="scientific">Candidatus Jorgensenbacteria bacterium GW2011_GWC1_48_8</name>
    <dbReference type="NCBI Taxonomy" id="1618666"/>
    <lineage>
        <taxon>Bacteria</taxon>
        <taxon>Candidatus Joergenseniibacteriota</taxon>
    </lineage>
</organism>
<evidence type="ECO:0000313" key="2">
    <source>
        <dbReference type="EMBL" id="KKU98979.1"/>
    </source>
</evidence>
<dbReference type="InterPro" id="IPR000238">
    <property type="entry name" value="RbfA"/>
</dbReference>
<dbReference type="Pfam" id="PF02033">
    <property type="entry name" value="RBFA"/>
    <property type="match status" value="1"/>
</dbReference>
<dbReference type="EMBL" id="LCPO01000009">
    <property type="protein sequence ID" value="KKU98979.1"/>
    <property type="molecule type" value="Genomic_DNA"/>
</dbReference>
<name>A0A0G1UXK7_9BACT</name>
<dbReference type="InterPro" id="IPR015946">
    <property type="entry name" value="KH_dom-like_a/b"/>
</dbReference>